<dbReference type="Proteomes" id="UP001304300">
    <property type="component" value="Chromosome"/>
</dbReference>
<organism evidence="4 5">
    <name type="scientific">Rubellicoccus peritrichatus</name>
    <dbReference type="NCBI Taxonomy" id="3080537"/>
    <lineage>
        <taxon>Bacteria</taxon>
        <taxon>Pseudomonadati</taxon>
        <taxon>Verrucomicrobiota</taxon>
        <taxon>Opitutia</taxon>
        <taxon>Puniceicoccales</taxon>
        <taxon>Cerasicoccaceae</taxon>
        <taxon>Rubellicoccus</taxon>
    </lineage>
</organism>
<dbReference type="PANTHER" id="PTHR30093">
    <property type="entry name" value="GENERAL SECRETION PATHWAY PROTEIN G"/>
    <property type="match status" value="1"/>
</dbReference>
<gene>
    <name evidence="4" type="ORF">RZN69_08780</name>
</gene>
<dbReference type="RefSeq" id="WP_317835729.1">
    <property type="nucleotide sequence ID" value="NZ_CP136920.1"/>
</dbReference>
<proteinExistence type="predicted"/>
<dbReference type="Gene3D" id="3.30.700.10">
    <property type="entry name" value="Glycoprotein, Type 4 Pilin"/>
    <property type="match status" value="1"/>
</dbReference>
<dbReference type="AlphaFoldDB" id="A0AAQ3QXM2"/>
<evidence type="ECO:0000313" key="4">
    <source>
        <dbReference type="EMBL" id="WOO43187.1"/>
    </source>
</evidence>
<keyword evidence="3" id="KW-1133">Transmembrane helix</keyword>
<evidence type="ECO:0000256" key="2">
    <source>
        <dbReference type="SAM" id="MobiDB-lite"/>
    </source>
</evidence>
<protein>
    <submittedName>
        <fullName evidence="4">Type II secretion system protein</fullName>
    </submittedName>
</protein>
<name>A0AAQ3QXM2_9BACT</name>
<evidence type="ECO:0000256" key="3">
    <source>
        <dbReference type="SAM" id="Phobius"/>
    </source>
</evidence>
<dbReference type="NCBIfam" id="TIGR02532">
    <property type="entry name" value="IV_pilin_GFxxxE"/>
    <property type="match status" value="1"/>
</dbReference>
<dbReference type="Pfam" id="PF07963">
    <property type="entry name" value="N_methyl"/>
    <property type="match status" value="1"/>
</dbReference>
<dbReference type="GO" id="GO:0015628">
    <property type="term" value="P:protein secretion by the type II secretion system"/>
    <property type="evidence" value="ECO:0007669"/>
    <property type="project" value="InterPro"/>
</dbReference>
<evidence type="ECO:0000313" key="5">
    <source>
        <dbReference type="Proteomes" id="UP001304300"/>
    </source>
</evidence>
<dbReference type="KEGG" id="puo:RZN69_08780"/>
<dbReference type="PANTHER" id="PTHR30093:SF2">
    <property type="entry name" value="TYPE II SECRETION SYSTEM PROTEIN H"/>
    <property type="match status" value="1"/>
</dbReference>
<keyword evidence="3" id="KW-0812">Transmembrane</keyword>
<dbReference type="InterPro" id="IPR000983">
    <property type="entry name" value="Bac_GSPG_pilin"/>
</dbReference>
<keyword evidence="5" id="KW-1185">Reference proteome</keyword>
<dbReference type="PRINTS" id="PR00813">
    <property type="entry name" value="BCTERIALGSPG"/>
</dbReference>
<keyword evidence="3" id="KW-0472">Membrane</keyword>
<dbReference type="InterPro" id="IPR045584">
    <property type="entry name" value="Pilin-like"/>
</dbReference>
<evidence type="ECO:0000256" key="1">
    <source>
        <dbReference type="ARBA" id="ARBA00022481"/>
    </source>
</evidence>
<accession>A0AAQ3QXM2</accession>
<feature type="compositionally biased region" description="Polar residues" evidence="2">
    <location>
        <begin position="1"/>
        <end position="12"/>
    </location>
</feature>
<feature type="transmembrane region" description="Helical" evidence="3">
    <location>
        <begin position="32"/>
        <end position="54"/>
    </location>
</feature>
<reference evidence="4 5" key="1">
    <citation type="submission" date="2023-10" db="EMBL/GenBank/DDBJ databases">
        <title>Rubellicoccus peritrichatus gen. nov., sp. nov., isolated from an algae of coral reef tank.</title>
        <authorList>
            <person name="Luo J."/>
        </authorList>
    </citation>
    <scope>NUCLEOTIDE SEQUENCE [LARGE SCALE GENOMIC DNA]</scope>
    <source>
        <strain evidence="4 5">CR14</strain>
    </source>
</reference>
<dbReference type="EMBL" id="CP136920">
    <property type="protein sequence ID" value="WOO43187.1"/>
    <property type="molecule type" value="Genomic_DNA"/>
</dbReference>
<dbReference type="InterPro" id="IPR012902">
    <property type="entry name" value="N_methyl_site"/>
</dbReference>
<keyword evidence="1" id="KW-0488">Methylation</keyword>
<dbReference type="SUPFAM" id="SSF54523">
    <property type="entry name" value="Pili subunits"/>
    <property type="match status" value="1"/>
</dbReference>
<sequence length="252" mass="28372">MHSPRNNKSQSQTRHRRRGAGASPTQTRAFSLIELLVVIAVIGILAGILIPVLGSARQNGNMVNDLSNLRQIGNAISMYVSENQLRLPHPTDAIKGTDTGNGNRWTFYEAVDRYFDEGSGFNPASIYNYQRREVWYASNAGEVYNGSTRAIGFAPNPYIFNGRWQGRMLNVPSPASIVLMAETLDWPGGGQYDFNPTREPTYDSDLTSVYRVSQPGNQALYLFGDFRVDALEGDQSEPTLKKQDRQNMWRWW</sequence>
<feature type="region of interest" description="Disordered" evidence="2">
    <location>
        <begin position="1"/>
        <end position="23"/>
    </location>
</feature>
<dbReference type="GO" id="GO:0015627">
    <property type="term" value="C:type II protein secretion system complex"/>
    <property type="evidence" value="ECO:0007669"/>
    <property type="project" value="InterPro"/>
</dbReference>